<dbReference type="RefSeq" id="WP_281803872.1">
    <property type="nucleotide sequence ID" value="NZ_BSEC01000001.1"/>
</dbReference>
<organism evidence="14 15">
    <name type="scientific">Methylocystis echinoides</name>
    <dbReference type="NCBI Taxonomy" id="29468"/>
    <lineage>
        <taxon>Bacteria</taxon>
        <taxon>Pseudomonadati</taxon>
        <taxon>Pseudomonadota</taxon>
        <taxon>Alphaproteobacteria</taxon>
        <taxon>Hyphomicrobiales</taxon>
        <taxon>Methylocystaceae</taxon>
        <taxon>Methylocystis</taxon>
    </lineage>
</organism>
<dbReference type="GO" id="GO:0004565">
    <property type="term" value="F:beta-galactosidase activity"/>
    <property type="evidence" value="ECO:0007669"/>
    <property type="project" value="UniProtKB-EC"/>
</dbReference>
<dbReference type="PIRSF" id="PIRSF001084">
    <property type="entry name" value="B-galactosidase"/>
    <property type="match status" value="1"/>
</dbReference>
<dbReference type="AlphaFoldDB" id="A0A9W6LSQ8"/>
<dbReference type="GO" id="GO:0005975">
    <property type="term" value="P:carbohydrate metabolic process"/>
    <property type="evidence" value="ECO:0007669"/>
    <property type="project" value="InterPro"/>
</dbReference>
<accession>A0A9W6LSQ8</accession>
<dbReference type="PANTHER" id="PTHR36447:SF2">
    <property type="entry name" value="BETA-GALACTOSIDASE YESZ"/>
    <property type="match status" value="1"/>
</dbReference>
<dbReference type="InterPro" id="IPR003476">
    <property type="entry name" value="Glyco_hydro_42"/>
</dbReference>
<reference evidence="14" key="1">
    <citation type="journal article" date="2023" name="Int. J. Syst. Evol. Microbiol.">
        <title>Methylocystis iwaonis sp. nov., a type II methane-oxidizing bacterium from surface soil of a rice paddy field in Japan, and emended description of the genus Methylocystis (ex Whittenbury et al. 1970) Bowman et al. 1993.</title>
        <authorList>
            <person name="Kaise H."/>
            <person name="Sawadogo J.B."/>
            <person name="Alam M.S."/>
            <person name="Ueno C."/>
            <person name="Dianou D."/>
            <person name="Shinjo R."/>
            <person name="Asakawa S."/>
        </authorList>
    </citation>
    <scope>NUCLEOTIDE SEQUENCE</scope>
    <source>
        <strain evidence="14">LMG27198</strain>
    </source>
</reference>
<dbReference type="GO" id="GO:0009341">
    <property type="term" value="C:beta-galactosidase complex"/>
    <property type="evidence" value="ECO:0007669"/>
    <property type="project" value="InterPro"/>
</dbReference>
<keyword evidence="15" id="KW-1185">Reference proteome</keyword>
<dbReference type="InterPro" id="IPR017853">
    <property type="entry name" value="GH"/>
</dbReference>
<dbReference type="CDD" id="cd03143">
    <property type="entry name" value="A4_beta-galactosidase_middle_domain"/>
    <property type="match status" value="1"/>
</dbReference>
<dbReference type="GO" id="GO:0046872">
    <property type="term" value="F:metal ion binding"/>
    <property type="evidence" value="ECO:0007669"/>
    <property type="project" value="UniProtKB-KW"/>
</dbReference>
<feature type="active site" description="Nucleophile" evidence="9">
    <location>
        <position position="324"/>
    </location>
</feature>
<evidence type="ECO:0000256" key="5">
    <source>
        <dbReference type="ARBA" id="ARBA00022801"/>
    </source>
</evidence>
<gene>
    <name evidence="14" type="ORF">LMG27198_28250</name>
</gene>
<evidence type="ECO:0000256" key="11">
    <source>
        <dbReference type="PIRSR" id="PIRSR001084-3"/>
    </source>
</evidence>
<evidence type="ECO:0000259" key="12">
    <source>
        <dbReference type="Pfam" id="PF02449"/>
    </source>
</evidence>
<dbReference type="Gene3D" id="2.60.40.1180">
    <property type="entry name" value="Golgi alpha-mannosidase II"/>
    <property type="match status" value="1"/>
</dbReference>
<dbReference type="SUPFAM" id="SSF52317">
    <property type="entry name" value="Class I glutamine amidotransferase-like"/>
    <property type="match status" value="1"/>
</dbReference>
<feature type="domain" description="Glycoside hydrolase family 42 N-terminal" evidence="12">
    <location>
        <begin position="17"/>
        <end position="401"/>
    </location>
</feature>
<evidence type="ECO:0000259" key="13">
    <source>
        <dbReference type="Pfam" id="PF08532"/>
    </source>
</evidence>
<feature type="active site" description="Proton donor" evidence="9">
    <location>
        <position position="153"/>
    </location>
</feature>
<dbReference type="Pfam" id="PF08532">
    <property type="entry name" value="Glyco_hydro_42M"/>
    <property type="match status" value="1"/>
</dbReference>
<name>A0A9W6LSQ8_9HYPH</name>
<comment type="caution">
    <text evidence="14">The sequence shown here is derived from an EMBL/GenBank/DDBJ whole genome shotgun (WGS) entry which is preliminary data.</text>
</comment>
<evidence type="ECO:0000313" key="14">
    <source>
        <dbReference type="EMBL" id="GLI93833.1"/>
    </source>
</evidence>
<dbReference type="SUPFAM" id="SSF51445">
    <property type="entry name" value="(Trans)glycosidases"/>
    <property type="match status" value="1"/>
</dbReference>
<dbReference type="EC" id="3.2.1.23" evidence="3 8"/>
<protein>
    <recommendedName>
        <fullName evidence="3 8">Beta-galactosidase</fullName>
        <shortName evidence="8">Beta-gal</shortName>
        <ecNumber evidence="3 8">3.2.1.23</ecNumber>
    </recommendedName>
</protein>
<proteinExistence type="inferred from homology"/>
<keyword evidence="4 11" id="KW-0479">Metal-binding</keyword>
<feature type="binding site" evidence="11">
    <location>
        <position position="118"/>
    </location>
    <ligand>
        <name>Zn(2+)</name>
        <dbReference type="ChEBI" id="CHEBI:29105"/>
    </ligand>
</feature>
<dbReference type="Pfam" id="PF02449">
    <property type="entry name" value="Glyco_hydro_42"/>
    <property type="match status" value="1"/>
</dbReference>
<evidence type="ECO:0000313" key="15">
    <source>
        <dbReference type="Proteomes" id="UP001144323"/>
    </source>
</evidence>
<feature type="binding site" evidence="10">
    <location>
        <position position="152"/>
    </location>
    <ligand>
        <name>substrate</name>
    </ligand>
</feature>
<comment type="catalytic activity">
    <reaction evidence="1 8">
        <text>Hydrolysis of terminal non-reducing beta-D-galactose residues in beta-D-galactosides.</text>
        <dbReference type="EC" id="3.2.1.23"/>
    </reaction>
</comment>
<evidence type="ECO:0000256" key="8">
    <source>
        <dbReference type="PIRNR" id="PIRNR001084"/>
    </source>
</evidence>
<evidence type="ECO:0000256" key="3">
    <source>
        <dbReference type="ARBA" id="ARBA00012756"/>
    </source>
</evidence>
<dbReference type="InterPro" id="IPR013529">
    <property type="entry name" value="Glyco_hydro_42_N"/>
</dbReference>
<dbReference type="PANTHER" id="PTHR36447">
    <property type="entry name" value="BETA-GALACTOSIDASE GANA"/>
    <property type="match status" value="1"/>
</dbReference>
<keyword evidence="6 11" id="KW-0862">Zinc</keyword>
<keyword evidence="5 8" id="KW-0378">Hydrolase</keyword>
<dbReference type="Proteomes" id="UP001144323">
    <property type="component" value="Unassembled WGS sequence"/>
</dbReference>
<comment type="similarity">
    <text evidence="2 8">Belongs to the glycosyl hydrolase 42 family.</text>
</comment>
<evidence type="ECO:0000256" key="4">
    <source>
        <dbReference type="ARBA" id="ARBA00022723"/>
    </source>
</evidence>
<keyword evidence="7 8" id="KW-0326">Glycosidase</keyword>
<evidence type="ECO:0000256" key="7">
    <source>
        <dbReference type="ARBA" id="ARBA00023295"/>
    </source>
</evidence>
<feature type="binding site" evidence="10">
    <location>
        <position position="332"/>
    </location>
    <ligand>
        <name>substrate</name>
    </ligand>
</feature>
<evidence type="ECO:0000256" key="6">
    <source>
        <dbReference type="ARBA" id="ARBA00022833"/>
    </source>
</evidence>
<dbReference type="InterPro" id="IPR013780">
    <property type="entry name" value="Glyco_hydro_b"/>
</dbReference>
<dbReference type="InterPro" id="IPR029062">
    <property type="entry name" value="Class_I_gatase-like"/>
</dbReference>
<evidence type="ECO:0000256" key="1">
    <source>
        <dbReference type="ARBA" id="ARBA00001412"/>
    </source>
</evidence>
<dbReference type="Gene3D" id="3.40.50.880">
    <property type="match status" value="1"/>
</dbReference>
<evidence type="ECO:0000256" key="9">
    <source>
        <dbReference type="PIRSR" id="PIRSR001084-1"/>
    </source>
</evidence>
<feature type="domain" description="Beta-galactosidase trimerisation" evidence="13">
    <location>
        <begin position="411"/>
        <end position="602"/>
    </location>
</feature>
<dbReference type="InterPro" id="IPR013738">
    <property type="entry name" value="Beta_galactosidase_Trimer"/>
</dbReference>
<sequence>MNINNSVRTKAPALGVCYYPEHWPESIWSEDARRMRELGIRVVRIGEFAWSRLEPRDGVYELEWLERALSVLHAAGLSVVLGTPTATPPHWLVDKMSDMLALDSEGRARKFGSRRHYCFSHAGYSGACARIVSIIAERFGQNPAVIGWQTDNEYGCHDTVESYSDAARDAFRQWCARKYGEIDQLNHAWGNVFWSMELIGFDQIELPNLTVTEANPAHRLDFQRFSSDQLVAFNRRQVEILRKFSPGRAIIHNFMGSFTAFDHYALSHDLDVAAWDSYPLGFLERSNHAEAFKLRYMRVGDPDFQAFHHDLYRGCGNGRWWVMEQQPGAVNWGKWNPVPAHGAVRLWTHEAIAAGAEVVSYFRWRQAPFAQEQMHEGLLLPDSKPNAAYEEVARVAAEIDALAPYPDTRRAAVALVFDYESAWAWRIQPQGEDFSYPDLVFAFYRGLRRAGASVDIVPPDPAAVEGRRLVIAPGLFAPTTAFVAALENCGAVVLCGPRAGAKTADFQIPPDLPPGPLRGLVDITLSRVESLRPEVEIKVGSRGAIIRWREFMSLRGDTVAELQMADGEIALARNGSSFYLAGWPDEQLMDLIYEKLFHKAGLDYLALGECLRIRDQGDWRYFFNYGACSLDLRPFCKGFSFLLAGETLDPCSLAIATLTASR</sequence>
<feature type="binding site" evidence="10">
    <location>
        <position position="114"/>
    </location>
    <ligand>
        <name>substrate</name>
    </ligand>
</feature>
<evidence type="ECO:0000256" key="10">
    <source>
        <dbReference type="PIRSR" id="PIRSR001084-2"/>
    </source>
</evidence>
<dbReference type="Gene3D" id="3.20.20.80">
    <property type="entry name" value="Glycosidases"/>
    <property type="match status" value="1"/>
</dbReference>
<dbReference type="EMBL" id="BSEC01000001">
    <property type="protein sequence ID" value="GLI93833.1"/>
    <property type="molecule type" value="Genomic_DNA"/>
</dbReference>
<evidence type="ECO:0000256" key="2">
    <source>
        <dbReference type="ARBA" id="ARBA00005940"/>
    </source>
</evidence>